<evidence type="ECO:0000313" key="3">
    <source>
        <dbReference type="Proteomes" id="UP000799778"/>
    </source>
</evidence>
<feature type="compositionally biased region" description="Polar residues" evidence="1">
    <location>
        <begin position="113"/>
        <end position="124"/>
    </location>
</feature>
<evidence type="ECO:0000313" key="2">
    <source>
        <dbReference type="EMBL" id="KAF2013022.1"/>
    </source>
</evidence>
<dbReference type="Proteomes" id="UP000799778">
    <property type="component" value="Unassembled WGS sequence"/>
</dbReference>
<dbReference type="RefSeq" id="XP_033381361.1">
    <property type="nucleotide sequence ID" value="XM_033522516.1"/>
</dbReference>
<accession>A0A6A5XIS3</accession>
<dbReference type="OrthoDB" id="10576900at2759"/>
<reference evidence="2" key="1">
    <citation type="journal article" date="2020" name="Stud. Mycol.">
        <title>101 Dothideomycetes genomes: a test case for predicting lifestyles and emergence of pathogens.</title>
        <authorList>
            <person name="Haridas S."/>
            <person name="Albert R."/>
            <person name="Binder M."/>
            <person name="Bloem J."/>
            <person name="Labutti K."/>
            <person name="Salamov A."/>
            <person name="Andreopoulos B."/>
            <person name="Baker S."/>
            <person name="Barry K."/>
            <person name="Bills G."/>
            <person name="Bluhm B."/>
            <person name="Cannon C."/>
            <person name="Castanera R."/>
            <person name="Culley D."/>
            <person name="Daum C."/>
            <person name="Ezra D."/>
            <person name="Gonzalez J."/>
            <person name="Henrissat B."/>
            <person name="Kuo A."/>
            <person name="Liang C."/>
            <person name="Lipzen A."/>
            <person name="Lutzoni F."/>
            <person name="Magnuson J."/>
            <person name="Mondo S."/>
            <person name="Nolan M."/>
            <person name="Ohm R."/>
            <person name="Pangilinan J."/>
            <person name="Park H.-J."/>
            <person name="Ramirez L."/>
            <person name="Alfaro M."/>
            <person name="Sun H."/>
            <person name="Tritt A."/>
            <person name="Yoshinaga Y."/>
            <person name="Zwiers L.-H."/>
            <person name="Turgeon B."/>
            <person name="Goodwin S."/>
            <person name="Spatafora J."/>
            <person name="Crous P."/>
            <person name="Grigoriev I."/>
        </authorList>
    </citation>
    <scope>NUCLEOTIDE SEQUENCE</scope>
    <source>
        <strain evidence="2">CBS 175.79</strain>
    </source>
</reference>
<dbReference type="GeneID" id="54279913"/>
<name>A0A6A5XIS3_9PLEO</name>
<proteinExistence type="predicted"/>
<keyword evidence="3" id="KW-1185">Reference proteome</keyword>
<sequence length="159" mass="17543">MPTKQVASSHLRDDGSRFQPQKRVMRIARLRPWPFSSTTVALASCSSDHFPKRRPLYLRCQGGVICPRAQAHILSRIVSGPRCARIPCTGCMASAAHGALEKKAMRGMVGSSGEASQSRASTQEHWPRHDAEWGQPRHSSSRPPGWDRDVSSTSQRSTP</sequence>
<dbReference type="AlphaFoldDB" id="A0A6A5XIS3"/>
<dbReference type="EMBL" id="ML978072">
    <property type="protein sequence ID" value="KAF2013022.1"/>
    <property type="molecule type" value="Genomic_DNA"/>
</dbReference>
<protein>
    <submittedName>
        <fullName evidence="2">Uncharacterized protein</fullName>
    </submittedName>
</protein>
<evidence type="ECO:0000256" key="1">
    <source>
        <dbReference type="SAM" id="MobiDB-lite"/>
    </source>
</evidence>
<feature type="region of interest" description="Disordered" evidence="1">
    <location>
        <begin position="106"/>
        <end position="159"/>
    </location>
</feature>
<organism evidence="2 3">
    <name type="scientific">Aaosphaeria arxii CBS 175.79</name>
    <dbReference type="NCBI Taxonomy" id="1450172"/>
    <lineage>
        <taxon>Eukaryota</taxon>
        <taxon>Fungi</taxon>
        <taxon>Dikarya</taxon>
        <taxon>Ascomycota</taxon>
        <taxon>Pezizomycotina</taxon>
        <taxon>Dothideomycetes</taxon>
        <taxon>Pleosporomycetidae</taxon>
        <taxon>Pleosporales</taxon>
        <taxon>Pleosporales incertae sedis</taxon>
        <taxon>Aaosphaeria</taxon>
    </lineage>
</organism>
<gene>
    <name evidence="2" type="ORF">BU24DRAFT_262600</name>
</gene>